<gene>
    <name evidence="2" type="ORF">MELLADRAFT_107956</name>
</gene>
<dbReference type="InterPro" id="IPR046798">
    <property type="entry name" value="2OG-FeII_Oxy_6"/>
</dbReference>
<evidence type="ECO:0000313" key="3">
    <source>
        <dbReference type="Proteomes" id="UP000001072"/>
    </source>
</evidence>
<accession>F4RRH9</accession>
<dbReference type="Pfam" id="PF20515">
    <property type="entry name" value="2OG-FeII_Oxy_6"/>
    <property type="match status" value="1"/>
</dbReference>
<dbReference type="Proteomes" id="UP000001072">
    <property type="component" value="Unassembled WGS sequence"/>
</dbReference>
<dbReference type="HOGENOM" id="CLU_056774_0_0_1"/>
<dbReference type="KEGG" id="mlr:MELLADRAFT_107956"/>
<dbReference type="InParanoid" id="F4RRH9"/>
<feature type="domain" description="Tet-like 2OG-Fe(II) oxygenase" evidence="1">
    <location>
        <begin position="6"/>
        <end position="92"/>
    </location>
</feature>
<dbReference type="OrthoDB" id="2503998at2759"/>
<reference evidence="3" key="1">
    <citation type="journal article" date="2011" name="Proc. Natl. Acad. Sci. U.S.A.">
        <title>Obligate biotrophy features unraveled by the genomic analysis of rust fungi.</title>
        <authorList>
            <person name="Duplessis S."/>
            <person name="Cuomo C.A."/>
            <person name="Lin Y.-C."/>
            <person name="Aerts A."/>
            <person name="Tisserant E."/>
            <person name="Veneault-Fourrey C."/>
            <person name="Joly D.L."/>
            <person name="Hacquard S."/>
            <person name="Amselem J."/>
            <person name="Cantarel B.L."/>
            <person name="Chiu R."/>
            <person name="Coutinho P.M."/>
            <person name="Feau N."/>
            <person name="Field M."/>
            <person name="Frey P."/>
            <person name="Gelhaye E."/>
            <person name="Goldberg J."/>
            <person name="Grabherr M.G."/>
            <person name="Kodira C.D."/>
            <person name="Kohler A."/>
            <person name="Kuees U."/>
            <person name="Lindquist E.A."/>
            <person name="Lucas S.M."/>
            <person name="Mago R."/>
            <person name="Mauceli E."/>
            <person name="Morin E."/>
            <person name="Murat C."/>
            <person name="Pangilinan J.L."/>
            <person name="Park R."/>
            <person name="Pearson M."/>
            <person name="Quesneville H."/>
            <person name="Rouhier N."/>
            <person name="Sakthikumar S."/>
            <person name="Salamov A.A."/>
            <person name="Schmutz J."/>
            <person name="Selles B."/>
            <person name="Shapiro H."/>
            <person name="Tanguay P."/>
            <person name="Tuskan G.A."/>
            <person name="Henrissat B."/>
            <person name="Van de Peer Y."/>
            <person name="Rouze P."/>
            <person name="Ellis J.G."/>
            <person name="Dodds P.N."/>
            <person name="Schein J.E."/>
            <person name="Zhong S."/>
            <person name="Hamelin R.C."/>
            <person name="Grigoriev I.V."/>
            <person name="Szabo L.J."/>
            <person name="Martin F."/>
        </authorList>
    </citation>
    <scope>NUCLEOTIDE SEQUENCE [LARGE SCALE GENOMIC DNA]</scope>
    <source>
        <strain evidence="3">98AG31 / pathotype 3-4-7</strain>
    </source>
</reference>
<organism evidence="3">
    <name type="scientific">Melampsora larici-populina (strain 98AG31 / pathotype 3-4-7)</name>
    <name type="common">Poplar leaf rust fungus</name>
    <dbReference type="NCBI Taxonomy" id="747676"/>
    <lineage>
        <taxon>Eukaryota</taxon>
        <taxon>Fungi</taxon>
        <taxon>Dikarya</taxon>
        <taxon>Basidiomycota</taxon>
        <taxon>Pucciniomycotina</taxon>
        <taxon>Pucciniomycetes</taxon>
        <taxon>Pucciniales</taxon>
        <taxon>Melampsoraceae</taxon>
        <taxon>Melampsora</taxon>
    </lineage>
</organism>
<dbReference type="RefSeq" id="XP_007411690.1">
    <property type="nucleotide sequence ID" value="XM_007411628.1"/>
</dbReference>
<keyword evidence="3" id="KW-1185">Reference proteome</keyword>
<dbReference type="AlphaFoldDB" id="F4RRH9"/>
<evidence type="ECO:0000313" key="2">
    <source>
        <dbReference type="EMBL" id="EGG04937.1"/>
    </source>
</evidence>
<protein>
    <recommendedName>
        <fullName evidence="1">Tet-like 2OG-Fe(II) oxygenase domain-containing protein</fullName>
    </recommendedName>
</protein>
<dbReference type="GeneID" id="18923322"/>
<sequence length="149" mass="16704">MEADLKRQGNLPQIESFFAEQFSGLLLSAFESNATIAARVQAPSWGNDSFYVSPNAKVFGSNITVTFDKFANKKHKDRDASKYAFGFFGLVDGLTALVDRIDKVRCLCAEMGEEDWISYKSSVLTGYKEQAHKKMKALAVKLGIWRDDF</sequence>
<evidence type="ECO:0000259" key="1">
    <source>
        <dbReference type="Pfam" id="PF20515"/>
    </source>
</evidence>
<dbReference type="VEuPathDB" id="FungiDB:MELLADRAFT_107956"/>
<proteinExistence type="predicted"/>
<dbReference type="EMBL" id="GL883115">
    <property type="protein sequence ID" value="EGG04937.1"/>
    <property type="molecule type" value="Genomic_DNA"/>
</dbReference>
<name>F4RRH9_MELLP</name>